<proteinExistence type="predicted"/>
<reference evidence="1" key="2">
    <citation type="submission" date="2018-08" db="UniProtKB">
        <authorList>
            <consortium name="EnsemblPlants"/>
        </authorList>
    </citation>
    <scope>IDENTIFICATION</scope>
    <source>
        <strain evidence="1">Yugu1</strain>
    </source>
</reference>
<sequence length="38" mass="4900">MYLYQHQRDLQWFETLSTCLLQQTNPRFCELWPRIRQR</sequence>
<organism evidence="1 2">
    <name type="scientific">Setaria italica</name>
    <name type="common">Foxtail millet</name>
    <name type="synonym">Panicum italicum</name>
    <dbReference type="NCBI Taxonomy" id="4555"/>
    <lineage>
        <taxon>Eukaryota</taxon>
        <taxon>Viridiplantae</taxon>
        <taxon>Streptophyta</taxon>
        <taxon>Embryophyta</taxon>
        <taxon>Tracheophyta</taxon>
        <taxon>Spermatophyta</taxon>
        <taxon>Magnoliopsida</taxon>
        <taxon>Liliopsida</taxon>
        <taxon>Poales</taxon>
        <taxon>Poaceae</taxon>
        <taxon>PACMAD clade</taxon>
        <taxon>Panicoideae</taxon>
        <taxon>Panicodae</taxon>
        <taxon>Paniceae</taxon>
        <taxon>Cenchrinae</taxon>
        <taxon>Setaria</taxon>
    </lineage>
</organism>
<evidence type="ECO:0000313" key="2">
    <source>
        <dbReference type="Proteomes" id="UP000004995"/>
    </source>
</evidence>
<keyword evidence="2" id="KW-1185">Reference proteome</keyword>
<dbReference type="Gramene" id="KQL10515">
    <property type="protein sequence ID" value="KQL10515"/>
    <property type="gene ID" value="SETIT_009109mg"/>
</dbReference>
<dbReference type="EnsemblPlants" id="KQL10515">
    <property type="protein sequence ID" value="KQL10515"/>
    <property type="gene ID" value="SETIT_009109mg"/>
</dbReference>
<reference evidence="2" key="1">
    <citation type="journal article" date="2012" name="Nat. Biotechnol.">
        <title>Reference genome sequence of the model plant Setaria.</title>
        <authorList>
            <person name="Bennetzen J.L."/>
            <person name="Schmutz J."/>
            <person name="Wang H."/>
            <person name="Percifield R."/>
            <person name="Hawkins J."/>
            <person name="Pontaroli A.C."/>
            <person name="Estep M."/>
            <person name="Feng L."/>
            <person name="Vaughn J.N."/>
            <person name="Grimwood J."/>
            <person name="Jenkins J."/>
            <person name="Barry K."/>
            <person name="Lindquist E."/>
            <person name="Hellsten U."/>
            <person name="Deshpande S."/>
            <person name="Wang X."/>
            <person name="Wu X."/>
            <person name="Mitros T."/>
            <person name="Triplett J."/>
            <person name="Yang X."/>
            <person name="Ye C.Y."/>
            <person name="Mauro-Herrera M."/>
            <person name="Wang L."/>
            <person name="Li P."/>
            <person name="Sharma M."/>
            <person name="Sharma R."/>
            <person name="Ronald P.C."/>
            <person name="Panaud O."/>
            <person name="Kellogg E.A."/>
            <person name="Brutnell T.P."/>
            <person name="Doust A.N."/>
            <person name="Tuskan G.A."/>
            <person name="Rokhsar D."/>
            <person name="Devos K.M."/>
        </authorList>
    </citation>
    <scope>NUCLEOTIDE SEQUENCE [LARGE SCALE GENOMIC DNA]</scope>
    <source>
        <strain evidence="2">cv. Yugu1</strain>
    </source>
</reference>
<evidence type="ECO:0000313" key="1">
    <source>
        <dbReference type="EnsemblPlants" id="KQL10515"/>
    </source>
</evidence>
<dbReference type="EMBL" id="AGNK02002418">
    <property type="status" value="NOT_ANNOTATED_CDS"/>
    <property type="molecule type" value="Genomic_DNA"/>
</dbReference>
<name>K3Y4H1_SETIT</name>
<dbReference type="HOGENOM" id="CLU_3336471_0_0_1"/>
<dbReference type="AlphaFoldDB" id="K3Y4H1"/>
<accession>K3Y4H1</accession>
<dbReference type="Proteomes" id="UP000004995">
    <property type="component" value="Unassembled WGS sequence"/>
</dbReference>
<protein>
    <submittedName>
        <fullName evidence="1">Uncharacterized protein</fullName>
    </submittedName>
</protein>
<dbReference type="InParanoid" id="K3Y4H1"/>